<reference evidence="1" key="1">
    <citation type="submission" date="2023-03" db="EMBL/GenBank/DDBJ databases">
        <title>Mating type loci evolution in Malassezia.</title>
        <authorList>
            <person name="Coelho M.A."/>
        </authorList>
    </citation>
    <scope>NUCLEOTIDE SEQUENCE</scope>
    <source>
        <strain evidence="1">CBS 9431</strain>
    </source>
</reference>
<protein>
    <submittedName>
        <fullName evidence="1">Uncharacterized protein</fullName>
    </submittedName>
</protein>
<evidence type="ECO:0000313" key="1">
    <source>
        <dbReference type="EMBL" id="WFD40918.1"/>
    </source>
</evidence>
<dbReference type="RefSeq" id="XP_060123815.1">
    <property type="nucleotide sequence ID" value="XM_060267832.1"/>
</dbReference>
<organism evidence="1 2">
    <name type="scientific">Malassezia japonica</name>
    <dbReference type="NCBI Taxonomy" id="223818"/>
    <lineage>
        <taxon>Eukaryota</taxon>
        <taxon>Fungi</taxon>
        <taxon>Dikarya</taxon>
        <taxon>Basidiomycota</taxon>
        <taxon>Ustilaginomycotina</taxon>
        <taxon>Malasseziomycetes</taxon>
        <taxon>Malasseziales</taxon>
        <taxon>Malasseziaceae</taxon>
        <taxon>Malassezia</taxon>
    </lineage>
</organism>
<sequence length="98" mass="10916">MSRINGRFAGHGQEHELQRSVKEPVYIWRKEWVVPTALSKPAGAVPGLAERMGVDASTRSETPLRILKWVRTEQVAQYEEEPEVVEAAADAPPPETVP</sequence>
<proteinExistence type="predicted"/>
<dbReference type="Proteomes" id="UP001217754">
    <property type="component" value="Chromosome 8"/>
</dbReference>
<accession>A0AAF0JBW9</accession>
<dbReference type="AlphaFoldDB" id="A0AAF0JBW9"/>
<dbReference type="GeneID" id="85227560"/>
<evidence type="ECO:0000313" key="2">
    <source>
        <dbReference type="Proteomes" id="UP001217754"/>
    </source>
</evidence>
<gene>
    <name evidence="1" type="ORF">MJAP1_003909</name>
</gene>
<name>A0AAF0JBW9_9BASI</name>
<keyword evidence="2" id="KW-1185">Reference proteome</keyword>
<dbReference type="EMBL" id="CP119965">
    <property type="protein sequence ID" value="WFD40918.1"/>
    <property type="molecule type" value="Genomic_DNA"/>
</dbReference>